<name>A0A7M5XJ97_9CNID</name>
<feature type="region of interest" description="Disordered" evidence="1">
    <location>
        <begin position="27"/>
        <end position="156"/>
    </location>
</feature>
<dbReference type="Proteomes" id="UP000594262">
    <property type="component" value="Unplaced"/>
</dbReference>
<dbReference type="GeneID" id="136815137"/>
<accession>A0A7M5XJ97</accession>
<sequence length="398" mass="45207">MNELDKAHLQKRLSQLHEQRLKELSLEDDLGMETGYVTDSSINSRKGGEVKIEALPLDQTPINKSRKTKSERDKRRSSRVSLLDSKNDSGSENSSESATEEKQLRYRKRAGSKRIEAGSEVKESQDSRRKRAGSKNVNRLSITVPPPEDSEESALSDFQPTTLQMNRKDIYSGTWNPKERAVLDQVLNNMDVKSDPKKSFMGMFKRQRSTKQNNNNKEKNIGKIVEDTEEEHCTDSTGRDKYPLNQYYSDSERNVKKHNNKMGLFRKLKESVKQRHEEALLDRQLAHYMPSPSQKKKGIFSKFTASGKKKESGGRCRAHSSNDYARSVGVYIPPEEEKGVKETKPTNQENKSNLSKGKSGSFKNLFSSSRAKSVDNLNGAFEYYANPKTSVSTNTKHV</sequence>
<feature type="compositionally biased region" description="Polar residues" evidence="1">
    <location>
        <begin position="88"/>
        <end position="97"/>
    </location>
</feature>
<dbReference type="OrthoDB" id="10669039at2759"/>
<feature type="compositionally biased region" description="Low complexity" evidence="1">
    <location>
        <begin position="351"/>
        <end position="364"/>
    </location>
</feature>
<feature type="region of interest" description="Disordered" evidence="1">
    <location>
        <begin position="332"/>
        <end position="364"/>
    </location>
</feature>
<keyword evidence="3" id="KW-1185">Reference proteome</keyword>
<organism evidence="2 3">
    <name type="scientific">Clytia hemisphaerica</name>
    <dbReference type="NCBI Taxonomy" id="252671"/>
    <lineage>
        <taxon>Eukaryota</taxon>
        <taxon>Metazoa</taxon>
        <taxon>Cnidaria</taxon>
        <taxon>Hydrozoa</taxon>
        <taxon>Hydroidolina</taxon>
        <taxon>Leptothecata</taxon>
        <taxon>Obeliida</taxon>
        <taxon>Clytiidae</taxon>
        <taxon>Clytia</taxon>
    </lineage>
</organism>
<reference evidence="2" key="1">
    <citation type="submission" date="2021-01" db="UniProtKB">
        <authorList>
            <consortium name="EnsemblMetazoa"/>
        </authorList>
    </citation>
    <scope>IDENTIFICATION</scope>
</reference>
<dbReference type="RefSeq" id="XP_066927688.1">
    <property type="nucleotide sequence ID" value="XM_067071587.1"/>
</dbReference>
<feature type="compositionally biased region" description="Basic and acidic residues" evidence="1">
    <location>
        <begin position="335"/>
        <end position="344"/>
    </location>
</feature>
<evidence type="ECO:0000256" key="1">
    <source>
        <dbReference type="SAM" id="MobiDB-lite"/>
    </source>
</evidence>
<feature type="compositionally biased region" description="Basic and acidic residues" evidence="1">
    <location>
        <begin position="113"/>
        <end position="127"/>
    </location>
</feature>
<dbReference type="EnsemblMetazoa" id="CLYHEMT024257.1">
    <property type="protein sequence ID" value="CLYHEMP024257.1"/>
    <property type="gene ID" value="CLYHEMG024257"/>
</dbReference>
<evidence type="ECO:0000313" key="2">
    <source>
        <dbReference type="EnsemblMetazoa" id="CLYHEMP024257.1"/>
    </source>
</evidence>
<dbReference type="AlphaFoldDB" id="A0A7M5XJ97"/>
<evidence type="ECO:0000313" key="3">
    <source>
        <dbReference type="Proteomes" id="UP000594262"/>
    </source>
</evidence>
<protein>
    <submittedName>
        <fullName evidence="2">Uncharacterized protein</fullName>
    </submittedName>
</protein>
<proteinExistence type="predicted"/>